<reference evidence="2 3" key="1">
    <citation type="submission" date="2020-11" db="EMBL/GenBank/DDBJ databases">
        <authorList>
            <person name="Wallbank WR R."/>
            <person name="Pardo Diaz C."/>
            <person name="Kozak K."/>
            <person name="Martin S."/>
            <person name="Jiggins C."/>
            <person name="Moest M."/>
            <person name="Warren A I."/>
            <person name="Generalovic N T."/>
            <person name="Byers J.R.P. K."/>
            <person name="Montejo-Kovacevich G."/>
            <person name="Yen C E."/>
        </authorList>
    </citation>
    <scope>NUCLEOTIDE SEQUENCE [LARGE SCALE GENOMIC DNA]</scope>
</reference>
<evidence type="ECO:0000313" key="3">
    <source>
        <dbReference type="Proteomes" id="UP000594454"/>
    </source>
</evidence>
<keyword evidence="3" id="KW-1185">Reference proteome</keyword>
<sequence length="98" mass="10984">MEHAAQKLIGMEETESRKPQNVVCPSIPRHEESTLHEQALVFITAPSTIINMMPYKNLVLVDSIFSVYGPIYLLLGADVYDNIISDGLIKVQRATQKL</sequence>
<dbReference type="InParanoid" id="A0A7R8UFC2"/>
<protein>
    <submittedName>
        <fullName evidence="2">Uncharacterized protein</fullName>
    </submittedName>
</protein>
<gene>
    <name evidence="2" type="ORF">HERILL_LOCUS2984</name>
</gene>
<accession>A0A7R8UFC2</accession>
<feature type="region of interest" description="Disordered" evidence="1">
    <location>
        <begin position="1"/>
        <end position="21"/>
    </location>
</feature>
<evidence type="ECO:0000256" key="1">
    <source>
        <dbReference type="SAM" id="MobiDB-lite"/>
    </source>
</evidence>
<name>A0A7R8UFC2_HERIL</name>
<organism evidence="2 3">
    <name type="scientific">Hermetia illucens</name>
    <name type="common">Black soldier fly</name>
    <dbReference type="NCBI Taxonomy" id="343691"/>
    <lineage>
        <taxon>Eukaryota</taxon>
        <taxon>Metazoa</taxon>
        <taxon>Ecdysozoa</taxon>
        <taxon>Arthropoda</taxon>
        <taxon>Hexapoda</taxon>
        <taxon>Insecta</taxon>
        <taxon>Pterygota</taxon>
        <taxon>Neoptera</taxon>
        <taxon>Endopterygota</taxon>
        <taxon>Diptera</taxon>
        <taxon>Brachycera</taxon>
        <taxon>Stratiomyomorpha</taxon>
        <taxon>Stratiomyidae</taxon>
        <taxon>Hermetiinae</taxon>
        <taxon>Hermetia</taxon>
    </lineage>
</organism>
<dbReference type="AlphaFoldDB" id="A0A7R8UFC2"/>
<proteinExistence type="predicted"/>
<evidence type="ECO:0000313" key="2">
    <source>
        <dbReference type="EMBL" id="CAD7079790.1"/>
    </source>
</evidence>
<dbReference type="EMBL" id="LR899009">
    <property type="protein sequence ID" value="CAD7079790.1"/>
    <property type="molecule type" value="Genomic_DNA"/>
</dbReference>
<dbReference type="Proteomes" id="UP000594454">
    <property type="component" value="Chromosome 1"/>
</dbReference>